<dbReference type="InterPro" id="IPR003599">
    <property type="entry name" value="Ig_sub"/>
</dbReference>
<feature type="compositionally biased region" description="Polar residues" evidence="9">
    <location>
        <begin position="1162"/>
        <end position="1173"/>
    </location>
</feature>
<feature type="region of interest" description="Disordered" evidence="9">
    <location>
        <begin position="1464"/>
        <end position="1587"/>
    </location>
</feature>
<dbReference type="FunFam" id="2.60.40.10:FF:000008">
    <property type="entry name" value="roundabout homolog 2 isoform X2"/>
    <property type="match status" value="2"/>
</dbReference>
<keyword evidence="14" id="KW-1185">Reference proteome</keyword>
<evidence type="ECO:0000256" key="8">
    <source>
        <dbReference type="ARBA" id="ARBA00023319"/>
    </source>
</evidence>
<evidence type="ECO:0000313" key="13">
    <source>
        <dbReference type="EnsemblMetazoa" id="XP_030833474"/>
    </source>
</evidence>
<feature type="domain" description="Fibronectin type-III" evidence="12">
    <location>
        <begin position="752"/>
        <end position="847"/>
    </location>
</feature>
<dbReference type="PROSITE" id="PS50835">
    <property type="entry name" value="IG_LIKE"/>
    <property type="match status" value="4"/>
</dbReference>
<dbReference type="Pfam" id="PF00041">
    <property type="entry name" value="fn3"/>
    <property type="match status" value="4"/>
</dbReference>
<dbReference type="OMA" id="QDTLEKH"/>
<reference evidence="13" key="2">
    <citation type="submission" date="2021-01" db="UniProtKB">
        <authorList>
            <consortium name="EnsemblMetazoa"/>
        </authorList>
    </citation>
    <scope>IDENTIFICATION</scope>
</reference>
<dbReference type="GO" id="GO:0007156">
    <property type="term" value="P:homophilic cell adhesion via plasma membrane adhesion molecules"/>
    <property type="evidence" value="ECO:0000318"/>
    <property type="project" value="GO_Central"/>
</dbReference>
<feature type="region of interest" description="Disordered" evidence="9">
    <location>
        <begin position="920"/>
        <end position="957"/>
    </location>
</feature>
<dbReference type="GO" id="GO:0016199">
    <property type="term" value="P:axon midline choice point recognition"/>
    <property type="evidence" value="ECO:0007669"/>
    <property type="project" value="InterPro"/>
</dbReference>
<dbReference type="GO" id="GO:0030424">
    <property type="term" value="C:axon"/>
    <property type="evidence" value="ECO:0000318"/>
    <property type="project" value="GO_Central"/>
</dbReference>
<feature type="domain" description="Ig-like" evidence="11">
    <location>
        <begin position="313"/>
        <end position="401"/>
    </location>
</feature>
<feature type="domain" description="Ig-like" evidence="11">
    <location>
        <begin position="205"/>
        <end position="296"/>
    </location>
</feature>
<feature type="compositionally biased region" description="Low complexity" evidence="9">
    <location>
        <begin position="942"/>
        <end position="952"/>
    </location>
</feature>
<dbReference type="GeneID" id="587995"/>
<dbReference type="GO" id="GO:0035385">
    <property type="term" value="P:Roundabout signaling pathway"/>
    <property type="evidence" value="ECO:0007669"/>
    <property type="project" value="InterPro"/>
</dbReference>
<dbReference type="InterPro" id="IPR051170">
    <property type="entry name" value="Neural/epithelial_adhesion"/>
</dbReference>
<dbReference type="GO" id="GO:0008046">
    <property type="term" value="F:axon guidance receptor activity"/>
    <property type="evidence" value="ECO:0007669"/>
    <property type="project" value="InterPro"/>
</dbReference>
<dbReference type="SMART" id="SM00060">
    <property type="entry name" value="FN3"/>
    <property type="match status" value="4"/>
</dbReference>
<feature type="compositionally biased region" description="Low complexity" evidence="9">
    <location>
        <begin position="1535"/>
        <end position="1548"/>
    </location>
</feature>
<dbReference type="Proteomes" id="UP000007110">
    <property type="component" value="Unassembled WGS sequence"/>
</dbReference>
<dbReference type="EnsemblMetazoa" id="XM_030977614">
    <property type="protein sequence ID" value="XP_030833474"/>
    <property type="gene ID" value="LOC587995"/>
</dbReference>
<feature type="domain" description="Fibronectin type-III" evidence="12">
    <location>
        <begin position="425"/>
        <end position="520"/>
    </location>
</feature>
<evidence type="ECO:0008006" key="15">
    <source>
        <dbReference type="Google" id="ProtNLM"/>
    </source>
</evidence>
<keyword evidence="2 10" id="KW-0812">Transmembrane</keyword>
<evidence type="ECO:0000256" key="4">
    <source>
        <dbReference type="ARBA" id="ARBA00022737"/>
    </source>
</evidence>
<dbReference type="PANTHER" id="PTHR12231">
    <property type="entry name" value="CTX-RELATED TYPE I TRANSMEMBRANE PROTEIN"/>
    <property type="match status" value="1"/>
</dbReference>
<dbReference type="RefSeq" id="XP_030833474.1">
    <property type="nucleotide sequence ID" value="XM_030977614.1"/>
</dbReference>
<dbReference type="CDD" id="cd05724">
    <property type="entry name" value="IgI_2_Robo"/>
    <property type="match status" value="1"/>
</dbReference>
<accession>A0A7M7NC35</accession>
<dbReference type="PANTHER" id="PTHR12231:SF246">
    <property type="entry name" value="ROUNDABOUT 1, ISOFORM A-RELATED"/>
    <property type="match status" value="1"/>
</dbReference>
<dbReference type="SMART" id="SM00409">
    <property type="entry name" value="IG"/>
    <property type="match status" value="4"/>
</dbReference>
<evidence type="ECO:0000256" key="10">
    <source>
        <dbReference type="SAM" id="Phobius"/>
    </source>
</evidence>
<dbReference type="GO" id="GO:0005886">
    <property type="term" value="C:plasma membrane"/>
    <property type="evidence" value="ECO:0000318"/>
    <property type="project" value="GO_Central"/>
</dbReference>
<evidence type="ECO:0000256" key="3">
    <source>
        <dbReference type="ARBA" id="ARBA00022729"/>
    </source>
</evidence>
<feature type="domain" description="Fibronectin type-III" evidence="12">
    <location>
        <begin position="650"/>
        <end position="747"/>
    </location>
</feature>
<feature type="compositionally biased region" description="Basic residues" evidence="9">
    <location>
        <begin position="1127"/>
        <end position="1137"/>
    </location>
</feature>
<evidence type="ECO:0000259" key="11">
    <source>
        <dbReference type="PROSITE" id="PS50835"/>
    </source>
</evidence>
<dbReference type="InterPro" id="IPR007110">
    <property type="entry name" value="Ig-like_dom"/>
</dbReference>
<dbReference type="CDD" id="cd05725">
    <property type="entry name" value="IgI_3_Robo"/>
    <property type="match status" value="1"/>
</dbReference>
<dbReference type="FunFam" id="2.60.40.10:FF:002941">
    <property type="match status" value="1"/>
</dbReference>
<evidence type="ECO:0000256" key="6">
    <source>
        <dbReference type="ARBA" id="ARBA00023136"/>
    </source>
</evidence>
<evidence type="ECO:0000256" key="2">
    <source>
        <dbReference type="ARBA" id="ARBA00022692"/>
    </source>
</evidence>
<keyword evidence="3" id="KW-0732">Signal</keyword>
<dbReference type="GO" id="GO:0098632">
    <property type="term" value="F:cell-cell adhesion mediator activity"/>
    <property type="evidence" value="ECO:0000318"/>
    <property type="project" value="GO_Central"/>
</dbReference>
<name>A0A7M7NC35_STRPU</name>
<dbReference type="InterPro" id="IPR036179">
    <property type="entry name" value="Ig-like_dom_sf"/>
</dbReference>
<comment type="subcellular location">
    <subcellularLocation>
        <location evidence="1">Membrane</location>
        <topology evidence="1">Single-pass membrane protein</topology>
    </subcellularLocation>
</comment>
<dbReference type="InterPro" id="IPR036116">
    <property type="entry name" value="FN3_sf"/>
</dbReference>
<evidence type="ECO:0000256" key="5">
    <source>
        <dbReference type="ARBA" id="ARBA00022989"/>
    </source>
</evidence>
<feature type="compositionally biased region" description="Low complexity" evidence="9">
    <location>
        <begin position="1105"/>
        <end position="1115"/>
    </location>
</feature>
<evidence type="ECO:0000256" key="1">
    <source>
        <dbReference type="ARBA" id="ARBA00004167"/>
    </source>
</evidence>
<feature type="compositionally biased region" description="Low complexity" evidence="9">
    <location>
        <begin position="1271"/>
        <end position="1286"/>
    </location>
</feature>
<dbReference type="InterPro" id="IPR013098">
    <property type="entry name" value="Ig_I-set"/>
</dbReference>
<evidence type="ECO:0000259" key="12">
    <source>
        <dbReference type="PROSITE" id="PS50853"/>
    </source>
</evidence>
<feature type="domain" description="Fibronectin type-III" evidence="12">
    <location>
        <begin position="538"/>
        <end position="631"/>
    </location>
</feature>
<feature type="compositionally biased region" description="Polar residues" evidence="9">
    <location>
        <begin position="1495"/>
        <end position="1511"/>
    </location>
</feature>
<feature type="transmembrane region" description="Helical" evidence="10">
    <location>
        <begin position="870"/>
        <end position="891"/>
    </location>
</feature>
<organism evidence="13 14">
    <name type="scientific">Strongylocentrotus purpuratus</name>
    <name type="common">Purple sea urchin</name>
    <dbReference type="NCBI Taxonomy" id="7668"/>
    <lineage>
        <taxon>Eukaryota</taxon>
        <taxon>Metazoa</taxon>
        <taxon>Echinodermata</taxon>
        <taxon>Eleutherozoa</taxon>
        <taxon>Echinozoa</taxon>
        <taxon>Echinoidea</taxon>
        <taxon>Euechinoidea</taxon>
        <taxon>Echinacea</taxon>
        <taxon>Camarodonta</taxon>
        <taxon>Echinidea</taxon>
        <taxon>Strongylocentrotidae</taxon>
        <taxon>Strongylocentrotus</taxon>
    </lineage>
</organism>
<dbReference type="SUPFAM" id="SSF49265">
    <property type="entry name" value="Fibronectin type III"/>
    <property type="match status" value="2"/>
</dbReference>
<keyword evidence="6 10" id="KW-0472">Membrane</keyword>
<protein>
    <recommendedName>
        <fullName evidence="15">Roundabout</fullName>
    </recommendedName>
</protein>
<evidence type="ECO:0000256" key="9">
    <source>
        <dbReference type="SAM" id="MobiDB-lite"/>
    </source>
</evidence>
<feature type="domain" description="Ig-like" evidence="11">
    <location>
        <begin position="116"/>
        <end position="202"/>
    </location>
</feature>
<reference evidence="14" key="1">
    <citation type="submission" date="2015-02" db="EMBL/GenBank/DDBJ databases">
        <title>Genome sequencing for Strongylocentrotus purpuratus.</title>
        <authorList>
            <person name="Murali S."/>
            <person name="Liu Y."/>
            <person name="Vee V."/>
            <person name="English A."/>
            <person name="Wang M."/>
            <person name="Skinner E."/>
            <person name="Han Y."/>
            <person name="Muzny D.M."/>
            <person name="Worley K.C."/>
            <person name="Gibbs R.A."/>
        </authorList>
    </citation>
    <scope>NUCLEOTIDE SEQUENCE</scope>
</reference>
<dbReference type="SUPFAM" id="SSF48726">
    <property type="entry name" value="Immunoglobulin"/>
    <property type="match status" value="4"/>
</dbReference>
<feature type="compositionally biased region" description="Polar residues" evidence="9">
    <location>
        <begin position="920"/>
        <end position="931"/>
    </location>
</feature>
<dbReference type="CDD" id="cd00063">
    <property type="entry name" value="FN3"/>
    <property type="match status" value="4"/>
</dbReference>
<dbReference type="KEGG" id="spu:587995"/>
<keyword evidence="5 10" id="KW-1133">Transmembrane helix</keyword>
<dbReference type="SMART" id="SM00408">
    <property type="entry name" value="IGc2"/>
    <property type="match status" value="4"/>
</dbReference>
<feature type="region of interest" description="Disordered" evidence="9">
    <location>
        <begin position="506"/>
        <end position="532"/>
    </location>
</feature>
<feature type="region of interest" description="Disordered" evidence="9">
    <location>
        <begin position="1423"/>
        <end position="1443"/>
    </location>
</feature>
<dbReference type="InterPro" id="IPR013783">
    <property type="entry name" value="Ig-like_fold"/>
</dbReference>
<dbReference type="InParanoid" id="A0A7M7NC35"/>
<keyword evidence="8" id="KW-0393">Immunoglobulin domain</keyword>
<dbReference type="OrthoDB" id="428111at2759"/>
<feature type="domain" description="Ig-like" evidence="11">
    <location>
        <begin position="23"/>
        <end position="111"/>
    </location>
</feature>
<dbReference type="GO" id="GO:0070593">
    <property type="term" value="P:dendrite self-avoidance"/>
    <property type="evidence" value="ECO:0000318"/>
    <property type="project" value="GO_Central"/>
</dbReference>
<dbReference type="InterPro" id="IPR003598">
    <property type="entry name" value="Ig_sub2"/>
</dbReference>
<evidence type="ECO:0000256" key="7">
    <source>
        <dbReference type="ARBA" id="ARBA00023157"/>
    </source>
</evidence>
<dbReference type="Gene3D" id="2.60.40.10">
    <property type="entry name" value="Immunoglobulins"/>
    <property type="match status" value="8"/>
</dbReference>
<dbReference type="InterPro" id="IPR003961">
    <property type="entry name" value="FN3_dom"/>
</dbReference>
<feature type="region of interest" description="Disordered" evidence="9">
    <location>
        <begin position="1102"/>
        <end position="1307"/>
    </location>
</feature>
<evidence type="ECO:0000313" key="14">
    <source>
        <dbReference type="Proteomes" id="UP000007110"/>
    </source>
</evidence>
<dbReference type="FunFam" id="2.60.40.10:FF:000189">
    <property type="entry name" value="Neogenin isoform 3"/>
    <property type="match status" value="1"/>
</dbReference>
<proteinExistence type="predicted"/>
<dbReference type="Pfam" id="PF07679">
    <property type="entry name" value="I-set"/>
    <property type="match status" value="4"/>
</dbReference>
<keyword evidence="7" id="KW-1015">Disulfide bond</keyword>
<sequence length="1609" mass="173079">MAHNSLGTAYSANATLEIAYLREDFREEPVSDQLISGDSAVLECTPPRGYPTPEVTWLKDDQPIILDNNRVKIVEDGNLLLKELRKDDEGTYKCKAQNVAGERISKDAYLTVQVKPAFINPPQDTITAPGEAAVLRCEVEGDPPPTVSWSREIGELPDGRTQQLPDNSLRIRHTDELDDGVYICTAENIWGTSDAKARLRVSAVPDFIRAPRDKTVHVNEMVRFQCEAVGSPPPSIHWQKAGTEDNLLFINQQRGRFEVSASGELQINPVQMDDAGTYICYATGGTGVAEAKAVLRVLGSGTGGEEDESLAPPPLIQYGPANQTLVVGSTATFMCRSAGNPSPQIEWTKDGIALTTSNPRFSLMYPDNTLEITGVQVDDSGLYSCLASSNSGETSQSATLLVIESTETSGIPVKTAPSINELPGSPSQPLRVNVTRSSIQVRWTAPAANRAPSVTGYQVEYFSPERVTGWVVAGNGIQGETYNINHLVPSSSHLVVVRAINSNGIGPPGPMSESISTSEETANPPPSRECLSDQSSITVEITTIIALSSTAIKVSWEVHTPANEDQIDGYQVRYLLSDGASRTHFQTVVGMLSTILTGLDPSMDYTVSVRPQICNSKGQESPSVAARTMSEGSGPLCVHGDNRILQNKLDGSDVHIVGTETVGSNALQVKWEIARHAAAYVEGFHIKYRTSSSSSSNYSVETITGPARTFVLNGLTSWQEYSISVQPFSGLYCGQEGEQIKTWTAADRPRGPPRNVIARSNGTSAVLVQWHAPGRDLVQGYIEGYYISCRGNISSHARNRTIQGNTTFIGRVGGLQAGKVYWVQVAAFTAAGAGPSSPVVLVTVASPIPIDAGLAPSDPENIDGEATKPWVYAIIATIVFIIALVLIAFVLRRRRMKHAANLTKNPLGIEGATHMTTLTSQYDGQPASNGHPSWPPDQTWRSNNSSECQSSSLHGNGSATAAVTTFAPAHPNGSLRSVLGKNQYLQPHHSGVTTSPAYWLLEAYESKEQMQANQGEKGDIGTHKTNHYNSNNVPVYAVVDNESDDDDESPSCPHMAHTLPLNQCNHMLQEHCQSLPPHMTEPYASTTLVLPPNIREYMAQRQNCSDTSSGSASGSITYPLPSCAGQHKGRKKSGKKGRPGEDGGPPLPPQREGSHLCVECQSGLSDSGASSQGSRRKVKTRTGTGSKYPACNWTEFLPPPPEEPPMGSTPSQDSLGKIKSPPPCNGHPNSHPNGHPGAHQGIHTHPTFVPIQPAMIGGHHPHHAPALPMRQHPQYPQYPYTHPHPQSNGLPHTLPVISRGDEPQQHTTTLPIHRPMGLINGQMYPVAVMAGGMAGGQPLAPHQVFDDPRHEQLGRELLEFNDDLMSQSEAMSDNEEAAPMLPRIAPDTGLPDQSSKLIPDDLETDLETSSNCTGSMMASWASMNGSSTGGSNRNSASSCSSDGSFCAETDFAAAVTAAAQNAGIPVVGSPPAKVGRDLDAGEHMGNGSAKKASRRTTPNSRKGPTVPNSLFPQPSPQQQQQQHRVPMSDPYNYHQQQSMQPQAPSQRSLPPPPSSNESQQQDCMNKNKRRGAPPPSHDNLFLRDTNDLGLTVTANPMAFAHEEEERFPS</sequence>
<keyword evidence="4" id="KW-0677">Repeat</keyword>
<dbReference type="InterPro" id="IPR032986">
    <property type="entry name" value="Robo1_Ig-like3"/>
</dbReference>
<dbReference type="PROSITE" id="PS50853">
    <property type="entry name" value="FN3"/>
    <property type="match status" value="4"/>
</dbReference>
<dbReference type="GO" id="GO:0007411">
    <property type="term" value="P:axon guidance"/>
    <property type="evidence" value="ECO:0000318"/>
    <property type="project" value="GO_Central"/>
</dbReference>
<dbReference type="FunFam" id="2.60.40.10:FF:000930">
    <property type="entry name" value="immunoglobulin superfamily DCC subclass member 3"/>
    <property type="match status" value="1"/>
</dbReference>